<dbReference type="PANTHER" id="PTHR43861:SF3">
    <property type="entry name" value="PUTATIVE (AFU_ORTHOLOGUE AFUA_2G14390)-RELATED"/>
    <property type="match status" value="1"/>
</dbReference>
<accession>A0ABV0D5P6</accession>
<gene>
    <name evidence="3" type="ORF">ABFV72_07875</name>
</gene>
<evidence type="ECO:0000259" key="2">
    <source>
        <dbReference type="Pfam" id="PF13649"/>
    </source>
</evidence>
<sequence>MWDERYSGTEFAFGTEPNDFLRETFEQIPVGGHVLCLAEGEGRNAVFLAEQGFKVTAIDMSEVGLNKANKLAKDRGVAITTQVADLANYNFGQDKWDAIVSIWAHVPETVRQYVHAQISTALKPEGVFIVEAYTERQLETEAVGGPPASQRERFGALENFQHELVGLNEVIGVEKLRMVSEGKRHQGLSAVVQFVGKKARN</sequence>
<comment type="caution">
    <text evidence="3">The sequence shown here is derived from an EMBL/GenBank/DDBJ whole genome shotgun (WGS) entry which is preliminary data.</text>
</comment>
<dbReference type="GO" id="GO:0032259">
    <property type="term" value="P:methylation"/>
    <property type="evidence" value="ECO:0007669"/>
    <property type="project" value="UniProtKB-KW"/>
</dbReference>
<evidence type="ECO:0000256" key="1">
    <source>
        <dbReference type="ARBA" id="ARBA00022679"/>
    </source>
</evidence>
<keyword evidence="3" id="KW-0489">Methyltransferase</keyword>
<keyword evidence="1 3" id="KW-0808">Transferase</keyword>
<reference evidence="3 4" key="1">
    <citation type="submission" date="2024-05" db="EMBL/GenBank/DDBJ databases">
        <title>Genome sequencing of Marine Estuary Bacteria, Pseudoalteromonas distincta strain FA, Psychrobacter proteolyticus strain EA, and Shewanella baltica strain CA.</title>
        <authorList>
            <person name="Dieffenbach S.A."/>
            <person name="Maclea K.S."/>
        </authorList>
    </citation>
    <scope>NUCLEOTIDE SEQUENCE [LARGE SCALE GENOMIC DNA]</scope>
    <source>
        <strain evidence="3 4">EA</strain>
    </source>
</reference>
<dbReference type="SUPFAM" id="SSF53335">
    <property type="entry name" value="S-adenosyl-L-methionine-dependent methyltransferases"/>
    <property type="match status" value="1"/>
</dbReference>
<dbReference type="RefSeq" id="WP_347163082.1">
    <property type="nucleotide sequence ID" value="NZ_JBDLOB010000004.1"/>
</dbReference>
<dbReference type="EC" id="2.1.-.-" evidence="3"/>
<protein>
    <submittedName>
        <fullName evidence="3">Class I SAM-dependent methyltransferase</fullName>
        <ecNumber evidence="3">2.1.-.-</ecNumber>
    </submittedName>
</protein>
<dbReference type="InterPro" id="IPR041698">
    <property type="entry name" value="Methyltransf_25"/>
</dbReference>
<evidence type="ECO:0000313" key="4">
    <source>
        <dbReference type="Proteomes" id="UP001414441"/>
    </source>
</evidence>
<dbReference type="CDD" id="cd02440">
    <property type="entry name" value="AdoMet_MTases"/>
    <property type="match status" value="1"/>
</dbReference>
<name>A0ABV0D5P6_9GAMM</name>
<feature type="domain" description="Methyltransferase" evidence="2">
    <location>
        <begin position="34"/>
        <end position="126"/>
    </location>
</feature>
<dbReference type="Proteomes" id="UP001414441">
    <property type="component" value="Unassembled WGS sequence"/>
</dbReference>
<dbReference type="PANTHER" id="PTHR43861">
    <property type="entry name" value="TRANS-ACONITATE 2-METHYLTRANSFERASE-RELATED"/>
    <property type="match status" value="1"/>
</dbReference>
<dbReference type="EMBL" id="JBDLOB010000004">
    <property type="protein sequence ID" value="MEN8625928.1"/>
    <property type="molecule type" value="Genomic_DNA"/>
</dbReference>
<dbReference type="Pfam" id="PF13649">
    <property type="entry name" value="Methyltransf_25"/>
    <property type="match status" value="1"/>
</dbReference>
<proteinExistence type="predicted"/>
<dbReference type="Gene3D" id="3.40.50.150">
    <property type="entry name" value="Vaccinia Virus protein VP39"/>
    <property type="match status" value="1"/>
</dbReference>
<dbReference type="InterPro" id="IPR029063">
    <property type="entry name" value="SAM-dependent_MTases_sf"/>
</dbReference>
<organism evidence="3 4">
    <name type="scientific">Psychrobacter proteolyticus</name>
    <dbReference type="NCBI Taxonomy" id="147825"/>
    <lineage>
        <taxon>Bacteria</taxon>
        <taxon>Pseudomonadati</taxon>
        <taxon>Pseudomonadota</taxon>
        <taxon>Gammaproteobacteria</taxon>
        <taxon>Moraxellales</taxon>
        <taxon>Moraxellaceae</taxon>
        <taxon>Psychrobacter</taxon>
    </lineage>
</organism>
<dbReference type="GO" id="GO:0008168">
    <property type="term" value="F:methyltransferase activity"/>
    <property type="evidence" value="ECO:0007669"/>
    <property type="project" value="UniProtKB-KW"/>
</dbReference>
<evidence type="ECO:0000313" key="3">
    <source>
        <dbReference type="EMBL" id="MEN8625928.1"/>
    </source>
</evidence>
<keyword evidence="4" id="KW-1185">Reference proteome</keyword>